<evidence type="ECO:0000256" key="7">
    <source>
        <dbReference type="ARBA" id="ARBA00023265"/>
    </source>
</evidence>
<evidence type="ECO:0000256" key="8">
    <source>
        <dbReference type="SAM" id="Phobius"/>
    </source>
</evidence>
<evidence type="ECO:0000313" key="10">
    <source>
        <dbReference type="Proteomes" id="UP001187192"/>
    </source>
</evidence>
<dbReference type="EMBL" id="BTGU01000031">
    <property type="protein sequence ID" value="GMN49525.1"/>
    <property type="molecule type" value="Genomic_DNA"/>
</dbReference>
<keyword evidence="5 8" id="KW-1133">Transmembrane helix</keyword>
<dbReference type="PANTHER" id="PTHR31942">
    <property type="entry name" value="MLO-LIKE PROTEIN 1"/>
    <property type="match status" value="1"/>
</dbReference>
<gene>
    <name evidence="9" type="ORF">TIFTF001_018691</name>
</gene>
<feature type="transmembrane region" description="Helical" evidence="8">
    <location>
        <begin position="170"/>
        <end position="190"/>
    </location>
</feature>
<sequence length="198" mass="22547">MEKVVIQQQRSLAETPTYSVASVVTVMVFVCFLVERSIFRFGRIDKFFLDFLLRISWLKKTRRKALFASLDKIKEELMLLGLISLFLAQCARLISEICVDSSLFSSRFLICSEKDYGVQENRNLETPFSSLDETQIPPTGIYTHSSHSHQCGVGREPFVSYEGLEQLHRFLFVLGITHVLYSCVAVGLAMSKVKSSYP</sequence>
<dbReference type="GO" id="GO:0016020">
    <property type="term" value="C:membrane"/>
    <property type="evidence" value="ECO:0007669"/>
    <property type="project" value="UniProtKB-SubCell"/>
</dbReference>
<dbReference type="PANTHER" id="PTHR31942:SF9">
    <property type="entry name" value="MLO-LIKE PROTEIN 4"/>
    <property type="match status" value="1"/>
</dbReference>
<keyword evidence="10" id="KW-1185">Reference proteome</keyword>
<dbReference type="Proteomes" id="UP001187192">
    <property type="component" value="Unassembled WGS sequence"/>
</dbReference>
<keyword evidence="4" id="KW-0611">Plant defense</keyword>
<reference evidence="9" key="1">
    <citation type="submission" date="2023-07" db="EMBL/GenBank/DDBJ databases">
        <title>draft genome sequence of fig (Ficus carica).</title>
        <authorList>
            <person name="Takahashi T."/>
            <person name="Nishimura K."/>
        </authorList>
    </citation>
    <scope>NUCLEOTIDE SEQUENCE</scope>
</reference>
<feature type="transmembrane region" description="Helical" evidence="8">
    <location>
        <begin position="20"/>
        <end position="39"/>
    </location>
</feature>
<organism evidence="9 10">
    <name type="scientific">Ficus carica</name>
    <name type="common">Common fig</name>
    <dbReference type="NCBI Taxonomy" id="3494"/>
    <lineage>
        <taxon>Eukaryota</taxon>
        <taxon>Viridiplantae</taxon>
        <taxon>Streptophyta</taxon>
        <taxon>Embryophyta</taxon>
        <taxon>Tracheophyta</taxon>
        <taxon>Spermatophyta</taxon>
        <taxon>Magnoliopsida</taxon>
        <taxon>eudicotyledons</taxon>
        <taxon>Gunneridae</taxon>
        <taxon>Pentapetalae</taxon>
        <taxon>rosids</taxon>
        <taxon>fabids</taxon>
        <taxon>Rosales</taxon>
        <taxon>Moraceae</taxon>
        <taxon>Ficeae</taxon>
        <taxon>Ficus</taxon>
    </lineage>
</organism>
<keyword evidence="3 8" id="KW-0812">Transmembrane</keyword>
<evidence type="ECO:0000256" key="4">
    <source>
        <dbReference type="ARBA" id="ARBA00022821"/>
    </source>
</evidence>
<dbReference type="GO" id="GO:0006952">
    <property type="term" value="P:defense response"/>
    <property type="evidence" value="ECO:0007669"/>
    <property type="project" value="UniProtKB-KW"/>
</dbReference>
<evidence type="ECO:0000256" key="5">
    <source>
        <dbReference type="ARBA" id="ARBA00022989"/>
    </source>
</evidence>
<keyword evidence="7" id="KW-0568">Pathogenesis-related protein</keyword>
<keyword evidence="6 8" id="KW-0472">Membrane</keyword>
<comment type="similarity">
    <text evidence="2">Belongs to the MLO family.</text>
</comment>
<evidence type="ECO:0000313" key="9">
    <source>
        <dbReference type="EMBL" id="GMN49525.1"/>
    </source>
</evidence>
<dbReference type="Pfam" id="PF03094">
    <property type="entry name" value="Mlo"/>
    <property type="match status" value="1"/>
</dbReference>
<evidence type="ECO:0000256" key="1">
    <source>
        <dbReference type="ARBA" id="ARBA00004141"/>
    </source>
</evidence>
<comment type="caution">
    <text evidence="9">The sequence shown here is derived from an EMBL/GenBank/DDBJ whole genome shotgun (WGS) entry which is preliminary data.</text>
</comment>
<comment type="subcellular location">
    <subcellularLocation>
        <location evidence="1">Membrane</location>
        <topology evidence="1">Multi-pass membrane protein</topology>
    </subcellularLocation>
</comment>
<dbReference type="AlphaFoldDB" id="A0AA88D9H7"/>
<name>A0AA88D9H7_FICCA</name>
<evidence type="ECO:0000256" key="2">
    <source>
        <dbReference type="ARBA" id="ARBA00006574"/>
    </source>
</evidence>
<evidence type="ECO:0000256" key="3">
    <source>
        <dbReference type="ARBA" id="ARBA00022692"/>
    </source>
</evidence>
<evidence type="ECO:0000256" key="6">
    <source>
        <dbReference type="ARBA" id="ARBA00023136"/>
    </source>
</evidence>
<dbReference type="InterPro" id="IPR004326">
    <property type="entry name" value="Mlo"/>
</dbReference>
<protein>
    <submittedName>
        <fullName evidence="9">Uncharacterized protein</fullName>
    </submittedName>
</protein>
<accession>A0AA88D9H7</accession>
<proteinExistence type="inferred from homology"/>